<evidence type="ECO:0000313" key="2">
    <source>
        <dbReference type="EMBL" id="CAL1672656.1"/>
    </source>
</evidence>
<feature type="region of interest" description="Disordered" evidence="1">
    <location>
        <begin position="1"/>
        <end position="27"/>
    </location>
</feature>
<evidence type="ECO:0000256" key="1">
    <source>
        <dbReference type="SAM" id="MobiDB-lite"/>
    </source>
</evidence>
<feature type="compositionally biased region" description="Basic and acidic residues" evidence="1">
    <location>
        <begin position="8"/>
        <end position="27"/>
    </location>
</feature>
<feature type="region of interest" description="Disordered" evidence="1">
    <location>
        <begin position="130"/>
        <end position="149"/>
    </location>
</feature>
<evidence type="ECO:0000313" key="3">
    <source>
        <dbReference type="Proteomes" id="UP001497644"/>
    </source>
</evidence>
<reference evidence="2" key="1">
    <citation type="submission" date="2024-04" db="EMBL/GenBank/DDBJ databases">
        <authorList>
            <consortium name="Molecular Ecology Group"/>
        </authorList>
    </citation>
    <scope>NUCLEOTIDE SEQUENCE</scope>
</reference>
<dbReference type="Proteomes" id="UP001497644">
    <property type="component" value="Unassembled WGS sequence"/>
</dbReference>
<gene>
    <name evidence="2" type="ORF">LPLAT_LOCUS9562</name>
</gene>
<organism evidence="2 3">
    <name type="scientific">Lasius platythorax</name>
    <dbReference type="NCBI Taxonomy" id="488582"/>
    <lineage>
        <taxon>Eukaryota</taxon>
        <taxon>Metazoa</taxon>
        <taxon>Ecdysozoa</taxon>
        <taxon>Arthropoda</taxon>
        <taxon>Hexapoda</taxon>
        <taxon>Insecta</taxon>
        <taxon>Pterygota</taxon>
        <taxon>Neoptera</taxon>
        <taxon>Endopterygota</taxon>
        <taxon>Hymenoptera</taxon>
        <taxon>Apocrita</taxon>
        <taxon>Aculeata</taxon>
        <taxon>Formicoidea</taxon>
        <taxon>Formicidae</taxon>
        <taxon>Formicinae</taxon>
        <taxon>Lasius</taxon>
        <taxon>Lasius</taxon>
    </lineage>
</organism>
<name>A0AAV2N0K1_9HYME</name>
<dbReference type="EMBL" id="CAXIPU020000781">
    <property type="protein sequence ID" value="CAL1672656.1"/>
    <property type="molecule type" value="Genomic_DNA"/>
</dbReference>
<dbReference type="AlphaFoldDB" id="A0AAV2N0K1"/>
<comment type="caution">
    <text evidence="2">The sequence shown here is derived from an EMBL/GenBank/DDBJ whole genome shotgun (WGS) entry which is preliminary data.</text>
</comment>
<protein>
    <submittedName>
        <fullName evidence="2">Uncharacterized protein</fullName>
    </submittedName>
</protein>
<accession>A0AAV2N0K1</accession>
<feature type="compositionally biased region" description="Basic and acidic residues" evidence="1">
    <location>
        <begin position="130"/>
        <end position="148"/>
    </location>
</feature>
<proteinExistence type="predicted"/>
<keyword evidence="3" id="KW-1185">Reference proteome</keyword>
<sequence>MLRSLAGEGEHESSPTTKEVKELSRIERRNEEKASKTLFLSLQASNIERTFCQEAKLLDNDGNIECDVKVIVAVKNLKKNKSVIKPININFLIDKNSMDGKVKFIEQGQSEIPKTIDKVIECFVPKSTTENKDNKDIKQESAKPRVTSDVKVSLPRIKIDDCRKSRK</sequence>